<dbReference type="EMBL" id="CCAG010002622">
    <property type="status" value="NOT_ANNOTATED_CDS"/>
    <property type="molecule type" value="Genomic_DNA"/>
</dbReference>
<dbReference type="Proteomes" id="UP000092444">
    <property type="component" value="Unassembled WGS sequence"/>
</dbReference>
<evidence type="ECO:0000313" key="2">
    <source>
        <dbReference type="Proteomes" id="UP000092444"/>
    </source>
</evidence>
<accession>A0A1B0G007</accession>
<name>A0A1B0G007_GLOMM</name>
<dbReference type="VEuPathDB" id="VectorBase:GMOY006548"/>
<evidence type="ECO:0000313" key="1">
    <source>
        <dbReference type="EnsemblMetazoa" id="GMOY006548-PA"/>
    </source>
</evidence>
<protein>
    <submittedName>
        <fullName evidence="1">Uncharacterized protein</fullName>
    </submittedName>
</protein>
<dbReference type="AlphaFoldDB" id="A0A1B0G007"/>
<sequence>MHQEIAAGQADKADAAGVVVRGENVATLISGPSS</sequence>
<proteinExistence type="predicted"/>
<keyword evidence="2" id="KW-1185">Reference proteome</keyword>
<dbReference type="EnsemblMetazoa" id="GMOY006548-RA">
    <property type="protein sequence ID" value="GMOY006548-PA"/>
    <property type="gene ID" value="GMOY006548"/>
</dbReference>
<organism evidence="1 2">
    <name type="scientific">Glossina morsitans morsitans</name>
    <name type="common">Savannah tsetse fly</name>
    <dbReference type="NCBI Taxonomy" id="37546"/>
    <lineage>
        <taxon>Eukaryota</taxon>
        <taxon>Metazoa</taxon>
        <taxon>Ecdysozoa</taxon>
        <taxon>Arthropoda</taxon>
        <taxon>Hexapoda</taxon>
        <taxon>Insecta</taxon>
        <taxon>Pterygota</taxon>
        <taxon>Neoptera</taxon>
        <taxon>Endopterygota</taxon>
        <taxon>Diptera</taxon>
        <taxon>Brachycera</taxon>
        <taxon>Muscomorpha</taxon>
        <taxon>Hippoboscoidea</taxon>
        <taxon>Glossinidae</taxon>
        <taxon>Glossina</taxon>
    </lineage>
</organism>
<reference evidence="1" key="1">
    <citation type="submission" date="2020-05" db="UniProtKB">
        <authorList>
            <consortium name="EnsemblMetazoa"/>
        </authorList>
    </citation>
    <scope>IDENTIFICATION</scope>
    <source>
        <strain evidence="1">Yale</strain>
    </source>
</reference>